<dbReference type="SUPFAM" id="SSF51735">
    <property type="entry name" value="NAD(P)-binding Rossmann-fold domains"/>
    <property type="match status" value="1"/>
</dbReference>
<dbReference type="InterPro" id="IPR051207">
    <property type="entry name" value="ComplexI_NDUFA9_subunit"/>
</dbReference>
<dbReference type="InterPro" id="IPR036291">
    <property type="entry name" value="NAD(P)-bd_dom_sf"/>
</dbReference>
<dbReference type="AlphaFoldDB" id="A0A6I4P0P3"/>
<feature type="domain" description="NAD(P)-binding" evidence="1">
    <location>
        <begin position="7"/>
        <end position="171"/>
    </location>
</feature>
<dbReference type="InterPro" id="IPR016040">
    <property type="entry name" value="NAD(P)-bd_dom"/>
</dbReference>
<gene>
    <name evidence="2" type="ORF">GB864_16625</name>
</gene>
<evidence type="ECO:0000313" key="2">
    <source>
        <dbReference type="EMBL" id="MWC00169.1"/>
    </source>
</evidence>
<dbReference type="PANTHER" id="PTHR12126">
    <property type="entry name" value="NADH-UBIQUINONE OXIDOREDUCTASE 39 KDA SUBUNIT-RELATED"/>
    <property type="match status" value="1"/>
</dbReference>
<evidence type="ECO:0000259" key="1">
    <source>
        <dbReference type="Pfam" id="PF13460"/>
    </source>
</evidence>
<name>A0A6I4P0P3_9MICO</name>
<keyword evidence="3" id="KW-1185">Reference proteome</keyword>
<protein>
    <submittedName>
        <fullName evidence="2">NAD(P)H-binding protein</fullName>
    </submittedName>
</protein>
<dbReference type="Proteomes" id="UP000438182">
    <property type="component" value="Unassembled WGS sequence"/>
</dbReference>
<reference evidence="2 3" key="1">
    <citation type="submission" date="2019-12" db="EMBL/GenBank/DDBJ databases">
        <authorList>
            <person name="Kim Y.S."/>
        </authorList>
    </citation>
    <scope>NUCLEOTIDE SEQUENCE [LARGE SCALE GENOMIC DNA]</scope>
    <source>
        <strain evidence="2 3">MMS17-SY077</strain>
    </source>
</reference>
<dbReference type="Gene3D" id="3.40.50.720">
    <property type="entry name" value="NAD(P)-binding Rossmann-like Domain"/>
    <property type="match status" value="1"/>
</dbReference>
<accession>A0A6I4P0P3</accession>
<evidence type="ECO:0000313" key="3">
    <source>
        <dbReference type="Proteomes" id="UP000438182"/>
    </source>
</evidence>
<dbReference type="PANTHER" id="PTHR12126:SF11">
    <property type="entry name" value="NADH DEHYDROGENASE [UBIQUINONE] 1 ALPHA SUBCOMPLEX SUBUNIT 9, MITOCHONDRIAL"/>
    <property type="match status" value="1"/>
</dbReference>
<organism evidence="2 3">
    <name type="scientific">Agromyces seonyuensis</name>
    <dbReference type="NCBI Taxonomy" id="2662446"/>
    <lineage>
        <taxon>Bacteria</taxon>
        <taxon>Bacillati</taxon>
        <taxon>Actinomycetota</taxon>
        <taxon>Actinomycetes</taxon>
        <taxon>Micrococcales</taxon>
        <taxon>Microbacteriaceae</taxon>
        <taxon>Agromyces</taxon>
    </lineage>
</organism>
<dbReference type="EMBL" id="WSTA01000107">
    <property type="protein sequence ID" value="MWC00169.1"/>
    <property type="molecule type" value="Genomic_DNA"/>
</dbReference>
<dbReference type="Pfam" id="PF13460">
    <property type="entry name" value="NAD_binding_10"/>
    <property type="match status" value="1"/>
</dbReference>
<proteinExistence type="predicted"/>
<dbReference type="GO" id="GO:0044877">
    <property type="term" value="F:protein-containing complex binding"/>
    <property type="evidence" value="ECO:0007669"/>
    <property type="project" value="TreeGrafter"/>
</dbReference>
<sequence length="246" mass="25273">MRIAVAGGTGTLGHHIVEVARERGHEIVSLTRSSGVDLIAGHGLAARLAGVDAVIDAANITTLSATASTEFFTAVTRNLLAAEREAGVGRHVVVSIVGIDRAPESYYAGKLAQEREVAAGGVPYTIVRATQFHEFAGQMASQTSFAGVVLAPTGTFQPIAARSVAEKLVDVAEGEPVGGTVEIAGPQPESVSDAVRAVVRAGGKRGPVIPVALPMPMLKALRNGAVLPDAGTELRGPTFAEWLAAQ</sequence>
<comment type="caution">
    <text evidence="2">The sequence shown here is derived from an EMBL/GenBank/DDBJ whole genome shotgun (WGS) entry which is preliminary data.</text>
</comment>